<reference evidence="1 2" key="1">
    <citation type="submission" date="2016-10" db="EMBL/GenBank/DDBJ databases">
        <title>Comparative genomics of Bacillus thuringiensis reveals a path to pathogens against multiple invertebrate hosts.</title>
        <authorList>
            <person name="Zheng J."/>
            <person name="Gao Q."/>
            <person name="Liu H."/>
            <person name="Peng D."/>
            <person name="Ruan L."/>
            <person name="Sun M."/>
        </authorList>
    </citation>
    <scope>NUCLEOTIDE SEQUENCE [LARGE SCALE GENOMIC DNA]</scope>
    <source>
        <strain evidence="1">T30001</strain>
    </source>
</reference>
<evidence type="ECO:0000313" key="2">
    <source>
        <dbReference type="Proteomes" id="UP000195160"/>
    </source>
</evidence>
<gene>
    <name evidence="1" type="ORF">BK784_19975</name>
</gene>
<name>A0A9X6NB91_BACTV</name>
<sequence>MENYLKEKHRREKLEQIFNRTIKGESYFQCDSFRWKNIVFKHYNKIKRKEMSIEQLVSIIQKEGITFTQHPSLIVYPIIDFIKYIAKICKETIEIESC</sequence>
<dbReference type="AlphaFoldDB" id="A0A9X6NB91"/>
<organism evidence="1 2">
    <name type="scientific">Bacillus thuringiensis subsp. medellin</name>
    <dbReference type="NCBI Taxonomy" id="79672"/>
    <lineage>
        <taxon>Bacteria</taxon>
        <taxon>Bacillati</taxon>
        <taxon>Bacillota</taxon>
        <taxon>Bacilli</taxon>
        <taxon>Bacillales</taxon>
        <taxon>Bacillaceae</taxon>
        <taxon>Bacillus</taxon>
        <taxon>Bacillus cereus group</taxon>
    </lineage>
</organism>
<comment type="caution">
    <text evidence="1">The sequence shown here is derived from an EMBL/GenBank/DDBJ whole genome shotgun (WGS) entry which is preliminary data.</text>
</comment>
<dbReference type="RefSeq" id="WP_044797604.1">
    <property type="nucleotide sequence ID" value="NZ_MOOV01000142.1"/>
</dbReference>
<dbReference type="Proteomes" id="UP000195160">
    <property type="component" value="Unassembled WGS sequence"/>
</dbReference>
<accession>A0A9X6NB91</accession>
<proteinExistence type="predicted"/>
<protein>
    <submittedName>
        <fullName evidence="1">Uncharacterized protein</fullName>
    </submittedName>
</protein>
<evidence type="ECO:0000313" key="1">
    <source>
        <dbReference type="EMBL" id="OUB96472.1"/>
    </source>
</evidence>
<dbReference type="EMBL" id="MOOV01000142">
    <property type="protein sequence ID" value="OUB96472.1"/>
    <property type="molecule type" value="Genomic_DNA"/>
</dbReference>